<dbReference type="GO" id="GO:0015098">
    <property type="term" value="F:molybdate ion transmembrane transporter activity"/>
    <property type="evidence" value="ECO:0007669"/>
    <property type="project" value="InterPro"/>
</dbReference>
<evidence type="ECO:0000256" key="3">
    <source>
        <dbReference type="ARBA" id="ARBA00022475"/>
    </source>
</evidence>
<dbReference type="PANTHER" id="PTHR23516">
    <property type="entry name" value="SAM (S-ADENOSYL METHIONINE) TRANSPORTER"/>
    <property type="match status" value="1"/>
</dbReference>
<evidence type="ECO:0000256" key="5">
    <source>
        <dbReference type="ARBA" id="ARBA00022989"/>
    </source>
</evidence>
<organism evidence="8">
    <name type="scientific">Chloropicon laureae</name>
    <dbReference type="NCBI Taxonomy" id="464258"/>
    <lineage>
        <taxon>Eukaryota</taxon>
        <taxon>Viridiplantae</taxon>
        <taxon>Chlorophyta</taxon>
        <taxon>Chloropicophyceae</taxon>
        <taxon>Chloropicales</taxon>
        <taxon>Chloropicaceae</taxon>
        <taxon>Chloropicon</taxon>
    </lineage>
</organism>
<feature type="transmembrane region" description="Helical" evidence="7">
    <location>
        <begin position="34"/>
        <end position="56"/>
    </location>
</feature>
<evidence type="ECO:0000256" key="2">
    <source>
        <dbReference type="ARBA" id="ARBA00022448"/>
    </source>
</evidence>
<proteinExistence type="predicted"/>
<name>A0A7S3E4T7_9CHLO</name>
<comment type="subcellular location">
    <subcellularLocation>
        <location evidence="1">Cell membrane</location>
        <topology evidence="1">Multi-pass membrane protein</topology>
    </subcellularLocation>
</comment>
<reference evidence="8" key="1">
    <citation type="submission" date="2021-01" db="EMBL/GenBank/DDBJ databases">
        <authorList>
            <person name="Corre E."/>
            <person name="Pelletier E."/>
            <person name="Niang G."/>
            <person name="Scheremetjew M."/>
            <person name="Finn R."/>
            <person name="Kale V."/>
            <person name="Holt S."/>
            <person name="Cochrane G."/>
            <person name="Meng A."/>
            <person name="Brown T."/>
            <person name="Cohen L."/>
        </authorList>
    </citation>
    <scope>NUCLEOTIDE SEQUENCE</scope>
    <source>
        <strain evidence="8">RCC856</strain>
    </source>
</reference>
<accession>A0A7S3E4T7</accession>
<evidence type="ECO:0000256" key="4">
    <source>
        <dbReference type="ARBA" id="ARBA00022692"/>
    </source>
</evidence>
<keyword evidence="4 7" id="KW-0812">Transmembrane</keyword>
<dbReference type="PANTHER" id="PTHR23516:SF1">
    <property type="entry name" value="MOLYBDATE-ANION TRANSPORTER"/>
    <property type="match status" value="1"/>
</dbReference>
<protein>
    <submittedName>
        <fullName evidence="8">Uncharacterized protein</fullName>
    </submittedName>
</protein>
<evidence type="ECO:0000313" key="8">
    <source>
        <dbReference type="EMBL" id="CAE0027668.1"/>
    </source>
</evidence>
<keyword evidence="5 7" id="KW-1133">Transmembrane helix</keyword>
<dbReference type="GO" id="GO:0005886">
    <property type="term" value="C:plasma membrane"/>
    <property type="evidence" value="ECO:0007669"/>
    <property type="project" value="UniProtKB-SubCell"/>
</dbReference>
<evidence type="ECO:0000256" key="7">
    <source>
        <dbReference type="SAM" id="Phobius"/>
    </source>
</evidence>
<keyword evidence="2" id="KW-0813">Transport</keyword>
<dbReference type="EMBL" id="HBHU01013279">
    <property type="protein sequence ID" value="CAE0027668.1"/>
    <property type="molecule type" value="Transcribed_RNA"/>
</dbReference>
<keyword evidence="3" id="KW-1003">Cell membrane</keyword>
<feature type="transmembrane region" description="Helical" evidence="7">
    <location>
        <begin position="77"/>
        <end position="94"/>
    </location>
</feature>
<dbReference type="InterPro" id="IPR008509">
    <property type="entry name" value="MOT2/MFSD5"/>
</dbReference>
<evidence type="ECO:0000256" key="6">
    <source>
        <dbReference type="ARBA" id="ARBA00023136"/>
    </source>
</evidence>
<evidence type="ECO:0000256" key="1">
    <source>
        <dbReference type="ARBA" id="ARBA00004651"/>
    </source>
</evidence>
<sequence length="142" mass="15897">MQYVFGAGALSLFVPFVITHTSLSEMAADKDGKLLFTGQLEILAFCVFEACVGLFWPSIMKMRSAYVPEESRATIINIFRIPLNLFVCTVLYNVSLFSVATYLGMCSAFLMLAAYCQMQLYKLVKHDLPVSSYETIEDSTEV</sequence>
<keyword evidence="6 7" id="KW-0472">Membrane</keyword>
<gene>
    <name evidence="8" type="ORF">CLAU1311_LOCUS8657</name>
</gene>
<dbReference type="AlphaFoldDB" id="A0A7S3E4T7"/>